<accession>A0A5C8M0G7</accession>
<sequence>MLLSSRSLLSALLLTSSAPALAQGLVSQPSFYLLVLLTLLVLLLALWVVLLKKQLVAQKAVQQDAKPKDLSFLSLRDDTSGLPNKLQLQQQFELWCRSHPNRKASLLLVKIQNFERVNQALGHQNANLVLVQIAQRINAAVQQDQELLVLEQQDKHTSKVAHIGGVDFVLWVDASIRQHAAEQIARRLEHTVPEALLIHGCAVEYQLQSGIAHYPQHGELLSDLIDRAYLAMQNRQWMHSSSGVFHPDLISYNNDKLGLMAELRHAIGQQQLKLHIQPQIALSSRQVLAGEVLVRWHHPRRGLLGPTEFLELAEQMGVIYPLTQWVLEKAVMTLAELAAQEIHCKIAVNISSKDLLQDELVDSIELLLKRHRVQASQLVLELKESALVAEPDKAMRMLKHLAQLGVELALDDFGTGFSSLAYLRELPISQVKVDCSFIFDLHRSDTHTAITGAIIDMAKNMNFIVVAEGIEQPEVEQKLIAMGCARGQGFLYAKPFALDAFPEWVKQWSYSKATY</sequence>
<dbReference type="Gene3D" id="3.20.20.450">
    <property type="entry name" value="EAL domain"/>
    <property type="match status" value="1"/>
</dbReference>
<dbReference type="PANTHER" id="PTHR33121">
    <property type="entry name" value="CYCLIC DI-GMP PHOSPHODIESTERASE PDEF"/>
    <property type="match status" value="1"/>
</dbReference>
<dbReference type="InterPro" id="IPR050706">
    <property type="entry name" value="Cyclic-di-GMP_PDE-like"/>
</dbReference>
<feature type="transmembrane region" description="Helical" evidence="1">
    <location>
        <begin position="32"/>
        <end position="51"/>
    </location>
</feature>
<name>A0A5C8M0G7_9GAMM</name>
<dbReference type="OrthoDB" id="9804951at2"/>
<dbReference type="SMART" id="SM00267">
    <property type="entry name" value="GGDEF"/>
    <property type="match status" value="1"/>
</dbReference>
<reference evidence="5 6" key="1">
    <citation type="submission" date="2019-08" db="EMBL/GenBank/DDBJ databases">
        <title>Draft genome analysis of Rheinheimera tangshanensis isolated from the roots of fresh rice plants (Oryza sativa).</title>
        <authorList>
            <person name="Yu Q."/>
            <person name="Qi Y."/>
            <person name="Zhang H."/>
            <person name="Pu J."/>
        </authorList>
    </citation>
    <scope>NUCLEOTIDE SEQUENCE [LARGE SCALE GENOMIC DNA]</scope>
    <source>
        <strain evidence="5 6">JA3-B52</strain>
    </source>
</reference>
<dbReference type="Gene3D" id="3.30.70.270">
    <property type="match status" value="1"/>
</dbReference>
<dbReference type="Pfam" id="PF00990">
    <property type="entry name" value="GGDEF"/>
    <property type="match status" value="1"/>
</dbReference>
<evidence type="ECO:0000256" key="1">
    <source>
        <dbReference type="SAM" id="Phobius"/>
    </source>
</evidence>
<dbReference type="PROSITE" id="PS50887">
    <property type="entry name" value="GGDEF"/>
    <property type="match status" value="1"/>
</dbReference>
<evidence type="ECO:0000256" key="2">
    <source>
        <dbReference type="SAM" id="SignalP"/>
    </source>
</evidence>
<dbReference type="CDD" id="cd01949">
    <property type="entry name" value="GGDEF"/>
    <property type="match status" value="1"/>
</dbReference>
<protein>
    <submittedName>
        <fullName evidence="5">Phosphodiesterase</fullName>
    </submittedName>
</protein>
<dbReference type="EMBL" id="VRLR01000001">
    <property type="protein sequence ID" value="TXK83046.1"/>
    <property type="molecule type" value="Genomic_DNA"/>
</dbReference>
<dbReference type="InterPro" id="IPR029787">
    <property type="entry name" value="Nucleotide_cyclase"/>
</dbReference>
<evidence type="ECO:0000313" key="5">
    <source>
        <dbReference type="EMBL" id="TXK83046.1"/>
    </source>
</evidence>
<dbReference type="InterPro" id="IPR043128">
    <property type="entry name" value="Rev_trsase/Diguanyl_cyclase"/>
</dbReference>
<dbReference type="CDD" id="cd01948">
    <property type="entry name" value="EAL"/>
    <property type="match status" value="1"/>
</dbReference>
<keyword evidence="1" id="KW-0472">Membrane</keyword>
<keyword evidence="1" id="KW-0812">Transmembrane</keyword>
<dbReference type="SMART" id="SM00052">
    <property type="entry name" value="EAL"/>
    <property type="match status" value="1"/>
</dbReference>
<keyword evidence="6" id="KW-1185">Reference proteome</keyword>
<proteinExistence type="predicted"/>
<evidence type="ECO:0000313" key="6">
    <source>
        <dbReference type="Proteomes" id="UP000321814"/>
    </source>
</evidence>
<dbReference type="AlphaFoldDB" id="A0A5C8M0G7"/>
<dbReference type="RefSeq" id="WP_147902949.1">
    <property type="nucleotide sequence ID" value="NZ_BAAAGC010000002.1"/>
</dbReference>
<feature type="signal peptide" evidence="2">
    <location>
        <begin position="1"/>
        <end position="22"/>
    </location>
</feature>
<dbReference type="SUPFAM" id="SSF141868">
    <property type="entry name" value="EAL domain-like"/>
    <property type="match status" value="1"/>
</dbReference>
<dbReference type="Proteomes" id="UP000321814">
    <property type="component" value="Unassembled WGS sequence"/>
</dbReference>
<feature type="domain" description="GGDEF" evidence="4">
    <location>
        <begin position="102"/>
        <end position="247"/>
    </location>
</feature>
<dbReference type="InterPro" id="IPR001633">
    <property type="entry name" value="EAL_dom"/>
</dbReference>
<evidence type="ECO:0000259" key="3">
    <source>
        <dbReference type="PROSITE" id="PS50883"/>
    </source>
</evidence>
<dbReference type="GO" id="GO:0071111">
    <property type="term" value="F:cyclic-guanylate-specific phosphodiesterase activity"/>
    <property type="evidence" value="ECO:0007669"/>
    <property type="project" value="InterPro"/>
</dbReference>
<dbReference type="NCBIfam" id="TIGR00254">
    <property type="entry name" value="GGDEF"/>
    <property type="match status" value="1"/>
</dbReference>
<feature type="chain" id="PRO_5023035582" evidence="2">
    <location>
        <begin position="23"/>
        <end position="515"/>
    </location>
</feature>
<dbReference type="InterPro" id="IPR035919">
    <property type="entry name" value="EAL_sf"/>
</dbReference>
<keyword evidence="2" id="KW-0732">Signal</keyword>
<feature type="domain" description="EAL" evidence="3">
    <location>
        <begin position="256"/>
        <end position="509"/>
    </location>
</feature>
<dbReference type="SUPFAM" id="SSF55073">
    <property type="entry name" value="Nucleotide cyclase"/>
    <property type="match status" value="1"/>
</dbReference>
<evidence type="ECO:0000259" key="4">
    <source>
        <dbReference type="PROSITE" id="PS50887"/>
    </source>
</evidence>
<dbReference type="Pfam" id="PF00563">
    <property type="entry name" value="EAL"/>
    <property type="match status" value="1"/>
</dbReference>
<organism evidence="5 6">
    <name type="scientific">Rheinheimera tangshanensis</name>
    <dbReference type="NCBI Taxonomy" id="400153"/>
    <lineage>
        <taxon>Bacteria</taxon>
        <taxon>Pseudomonadati</taxon>
        <taxon>Pseudomonadota</taxon>
        <taxon>Gammaproteobacteria</taxon>
        <taxon>Chromatiales</taxon>
        <taxon>Chromatiaceae</taxon>
        <taxon>Rheinheimera</taxon>
    </lineage>
</organism>
<keyword evidence="1" id="KW-1133">Transmembrane helix</keyword>
<gene>
    <name evidence="5" type="ORF">FU839_01855</name>
</gene>
<dbReference type="PROSITE" id="PS50883">
    <property type="entry name" value="EAL"/>
    <property type="match status" value="1"/>
</dbReference>
<dbReference type="InterPro" id="IPR000160">
    <property type="entry name" value="GGDEF_dom"/>
</dbReference>
<dbReference type="PANTHER" id="PTHR33121:SF79">
    <property type="entry name" value="CYCLIC DI-GMP PHOSPHODIESTERASE PDED-RELATED"/>
    <property type="match status" value="1"/>
</dbReference>
<comment type="caution">
    <text evidence="5">The sequence shown here is derived from an EMBL/GenBank/DDBJ whole genome shotgun (WGS) entry which is preliminary data.</text>
</comment>